<reference evidence="1 3" key="2">
    <citation type="journal article" date="2020" name="Int. J. Syst. Evol. Microbiol.">
        <title>Sulfuracidifex tepidarius gen. nov., sp. nov. and transfer of Sulfolobus metallicus Huber and Stetter 1992 to the genus Sulfuracidifex as Sulfuracidifex metallicus comb. nov.</title>
        <authorList>
            <person name="Itoh T."/>
            <person name="Miura T."/>
            <person name="Sakai H.D."/>
            <person name="Kato S."/>
            <person name="Ohkuma M."/>
            <person name="Takashina T."/>
        </authorList>
    </citation>
    <scope>NUCLEOTIDE SEQUENCE [LARGE SCALE GENOMIC DNA]</scope>
    <source>
        <strain evidence="1 3">IC-006</strain>
        <strain evidence="2">IC-007</strain>
    </source>
</reference>
<proteinExistence type="predicted"/>
<evidence type="ECO:0000313" key="2">
    <source>
        <dbReference type="EMBL" id="BBG26309.1"/>
    </source>
</evidence>
<accession>A0A510DTR4</accession>
<dbReference type="PANTHER" id="PTHR43293">
    <property type="entry name" value="ACETATE COA-TRANSFERASE YDIF"/>
    <property type="match status" value="1"/>
</dbReference>
<dbReference type="PANTHER" id="PTHR43293:SF3">
    <property type="entry name" value="CHOLESTEROL RING-CLEAVING HYDROLASE IPDB SUBUNIT"/>
    <property type="match status" value="1"/>
</dbReference>
<dbReference type="GO" id="GO:0008410">
    <property type="term" value="F:CoA-transferase activity"/>
    <property type="evidence" value="ECO:0007669"/>
    <property type="project" value="InterPro"/>
</dbReference>
<dbReference type="Pfam" id="PF01144">
    <property type="entry name" value="CoA_trans"/>
    <property type="match status" value="1"/>
</dbReference>
<dbReference type="KEGG" id="step:IC006_0839"/>
<dbReference type="Proteomes" id="UP000325030">
    <property type="component" value="Chromosome"/>
</dbReference>
<dbReference type="OrthoDB" id="9252at2157"/>
<keyword evidence="3" id="KW-1185">Reference proteome</keyword>
<dbReference type="STRING" id="1294262.GCA_001316085_01583"/>
<dbReference type="InterPro" id="IPR037171">
    <property type="entry name" value="NagB/RpiA_transferase-like"/>
</dbReference>
<protein>
    <recommendedName>
        <fullName evidence="5">3-oxoadipate CoA-transferase subunit B</fullName>
    </recommendedName>
</protein>
<evidence type="ECO:0000313" key="4">
    <source>
        <dbReference type="Proteomes" id="UP000325030"/>
    </source>
</evidence>
<dbReference type="Proteomes" id="UP000322983">
    <property type="component" value="Chromosome"/>
</dbReference>
<dbReference type="SUPFAM" id="SSF100950">
    <property type="entry name" value="NagB/RpiA/CoA transferase-like"/>
    <property type="match status" value="1"/>
</dbReference>
<name>A0A510DTR4_9CREN</name>
<reference evidence="4" key="1">
    <citation type="submission" date="2018-09" db="EMBL/GenBank/DDBJ databases">
        <title>Complete Genome Sequencing of Sulfolobus sp. JCM 16834.</title>
        <authorList>
            <person name="Kato S."/>
            <person name="Itoh T."/>
            <person name="Ohkuma M."/>
        </authorList>
    </citation>
    <scope>NUCLEOTIDE SEQUENCE [LARGE SCALE GENOMIC DNA]</scope>
    <source>
        <strain evidence="4">IC-007</strain>
    </source>
</reference>
<evidence type="ECO:0000313" key="3">
    <source>
        <dbReference type="Proteomes" id="UP000322983"/>
    </source>
</evidence>
<evidence type="ECO:0008006" key="5">
    <source>
        <dbReference type="Google" id="ProtNLM"/>
    </source>
</evidence>
<dbReference type="EMBL" id="AP018929">
    <property type="protein sequence ID" value="BBG23555.1"/>
    <property type="molecule type" value="Genomic_DNA"/>
</dbReference>
<dbReference type="InterPro" id="IPR004165">
    <property type="entry name" value="CoA_trans_fam_I"/>
</dbReference>
<dbReference type="Gene3D" id="3.40.1080.10">
    <property type="entry name" value="Glutaconate Coenzyme A-transferase"/>
    <property type="match status" value="1"/>
</dbReference>
<accession>A0A510E1E1</accession>
<gene>
    <name evidence="1" type="ORF">IC006_0839</name>
    <name evidence="2" type="ORF">IC007_0814</name>
</gene>
<evidence type="ECO:0000313" key="1">
    <source>
        <dbReference type="EMBL" id="BBG23555.1"/>
    </source>
</evidence>
<organism evidence="1 3">
    <name type="scientific">Sulfuracidifex tepidarius</name>
    <dbReference type="NCBI Taxonomy" id="1294262"/>
    <lineage>
        <taxon>Archaea</taxon>
        <taxon>Thermoproteota</taxon>
        <taxon>Thermoprotei</taxon>
        <taxon>Sulfolobales</taxon>
        <taxon>Sulfolobaceae</taxon>
        <taxon>Sulfuracidifex</taxon>
    </lineage>
</organism>
<dbReference type="AlphaFoldDB" id="A0A510DTR4"/>
<dbReference type="SMART" id="SM00882">
    <property type="entry name" value="CoA_trans"/>
    <property type="match status" value="1"/>
</dbReference>
<sequence length="241" mass="26906">MQNKPRVDYAIKAISSLLHDGNRVYVGLNSLPALLGSLMARDFYHKNLKILGVAEADNPSLESVTASTGDPFMVKSSPVMITADSFDMIQKGLLDVIFLGPVQIDKDTNVNLSVIGDYRQPKVRLTGGAATAYVMPLVKKVILWNLKHSKRSLVEKVDFITGTARYSNNDVFVVTDLGVIRFLRGEDEWEITSVYDFTSIDEIKNNTSFPLRSDQPKVISLSEDEENFISQLDPYSLRLQT</sequence>
<dbReference type="EMBL" id="AP018930">
    <property type="protein sequence ID" value="BBG26309.1"/>
    <property type="molecule type" value="Genomic_DNA"/>
</dbReference>